<evidence type="ECO:0000256" key="1">
    <source>
        <dbReference type="ARBA" id="ARBA00000085"/>
    </source>
</evidence>
<keyword evidence="4" id="KW-1003">Cell membrane</keyword>
<comment type="caution">
    <text evidence="20">The sequence shown here is derived from an EMBL/GenBank/DDBJ whole genome shotgun (WGS) entry which is preliminary data.</text>
</comment>
<dbReference type="RefSeq" id="WP_309767029.1">
    <property type="nucleotide sequence ID" value="NZ_JARWAI010000002.1"/>
</dbReference>
<evidence type="ECO:0000259" key="17">
    <source>
        <dbReference type="PROSITE" id="PS50112"/>
    </source>
</evidence>
<dbReference type="PROSITE" id="PS50109">
    <property type="entry name" value="HIS_KIN"/>
    <property type="match status" value="1"/>
</dbReference>
<dbReference type="SUPFAM" id="SSF55785">
    <property type="entry name" value="PYP-like sensor domain (PAS domain)"/>
    <property type="match status" value="1"/>
</dbReference>
<feature type="domain" description="HAMP" evidence="19">
    <location>
        <begin position="308"/>
        <end position="361"/>
    </location>
</feature>
<dbReference type="Gene3D" id="1.10.287.130">
    <property type="match status" value="1"/>
</dbReference>
<feature type="modified residue" description="4-aspartylphosphate" evidence="13">
    <location>
        <position position="923"/>
    </location>
</feature>
<dbReference type="PROSITE" id="PS50112">
    <property type="entry name" value="PAS"/>
    <property type="match status" value="1"/>
</dbReference>
<dbReference type="Pfam" id="PF00072">
    <property type="entry name" value="Response_reg"/>
    <property type="match status" value="2"/>
</dbReference>
<keyword evidence="21" id="KW-1185">Reference proteome</keyword>
<dbReference type="PROSITE" id="PS50110">
    <property type="entry name" value="RESPONSE_REGULATORY"/>
    <property type="match status" value="2"/>
</dbReference>
<dbReference type="Pfam" id="PF02518">
    <property type="entry name" value="HATPase_c"/>
    <property type="match status" value="1"/>
</dbReference>
<evidence type="ECO:0000259" key="15">
    <source>
        <dbReference type="PROSITE" id="PS50109"/>
    </source>
</evidence>
<dbReference type="CDD" id="cd16922">
    <property type="entry name" value="HATPase_EvgS-ArcB-TorS-like"/>
    <property type="match status" value="1"/>
</dbReference>
<feature type="modified residue" description="4-aspartylphosphate" evidence="13">
    <location>
        <position position="799"/>
    </location>
</feature>
<dbReference type="InterPro" id="IPR003660">
    <property type="entry name" value="HAMP_dom"/>
</dbReference>
<dbReference type="InterPro" id="IPR036890">
    <property type="entry name" value="HATPase_C_sf"/>
</dbReference>
<feature type="domain" description="PAS" evidence="17">
    <location>
        <begin position="366"/>
        <end position="438"/>
    </location>
</feature>
<dbReference type="InterPro" id="IPR001789">
    <property type="entry name" value="Sig_transdc_resp-reg_receiver"/>
</dbReference>
<dbReference type="PANTHER" id="PTHR43047:SF72">
    <property type="entry name" value="OSMOSENSING HISTIDINE PROTEIN KINASE SLN1"/>
    <property type="match status" value="1"/>
</dbReference>
<dbReference type="PANTHER" id="PTHR43047">
    <property type="entry name" value="TWO-COMPONENT HISTIDINE PROTEIN KINASE"/>
    <property type="match status" value="1"/>
</dbReference>
<dbReference type="SMART" id="SM00086">
    <property type="entry name" value="PAC"/>
    <property type="match status" value="1"/>
</dbReference>
<dbReference type="SMART" id="SM00091">
    <property type="entry name" value="PAS"/>
    <property type="match status" value="1"/>
</dbReference>
<dbReference type="SUPFAM" id="SSF52172">
    <property type="entry name" value="CheY-like"/>
    <property type="match status" value="2"/>
</dbReference>
<dbReference type="Pfam" id="PF00672">
    <property type="entry name" value="HAMP"/>
    <property type="match status" value="1"/>
</dbReference>
<keyword evidence="11 14" id="KW-1133">Transmembrane helix</keyword>
<feature type="domain" description="Response regulatory" evidence="16">
    <location>
        <begin position="750"/>
        <end position="866"/>
    </location>
</feature>
<evidence type="ECO:0000256" key="11">
    <source>
        <dbReference type="ARBA" id="ARBA00022989"/>
    </source>
</evidence>
<comment type="subcellular location">
    <subcellularLocation>
        <location evidence="2">Cell membrane</location>
        <topology evidence="2">Multi-pass membrane protein</topology>
    </subcellularLocation>
</comment>
<evidence type="ECO:0000256" key="9">
    <source>
        <dbReference type="ARBA" id="ARBA00022777"/>
    </source>
</evidence>
<dbReference type="PROSITE" id="PS50113">
    <property type="entry name" value="PAC"/>
    <property type="match status" value="1"/>
</dbReference>
<dbReference type="SUPFAM" id="SSF103190">
    <property type="entry name" value="Sensory domain-like"/>
    <property type="match status" value="1"/>
</dbReference>
<dbReference type="InterPro" id="IPR001610">
    <property type="entry name" value="PAC"/>
</dbReference>
<dbReference type="Pfam" id="PF13426">
    <property type="entry name" value="PAS_9"/>
    <property type="match status" value="1"/>
</dbReference>
<comment type="catalytic activity">
    <reaction evidence="1">
        <text>ATP + protein L-histidine = ADP + protein N-phospho-L-histidine.</text>
        <dbReference type="EC" id="2.7.13.3"/>
    </reaction>
</comment>
<evidence type="ECO:0000256" key="5">
    <source>
        <dbReference type="ARBA" id="ARBA00022553"/>
    </source>
</evidence>
<organism evidence="20 21">
    <name type="scientific">Vreelandella gomseomensis</name>
    <dbReference type="NCBI Taxonomy" id="370766"/>
    <lineage>
        <taxon>Bacteria</taxon>
        <taxon>Pseudomonadati</taxon>
        <taxon>Pseudomonadota</taxon>
        <taxon>Gammaproteobacteria</taxon>
        <taxon>Oceanospirillales</taxon>
        <taxon>Halomonadaceae</taxon>
        <taxon>Vreelandella</taxon>
    </lineage>
</organism>
<dbReference type="SUPFAM" id="SSF47384">
    <property type="entry name" value="Homodimeric domain of signal transducing histidine kinase"/>
    <property type="match status" value="1"/>
</dbReference>
<dbReference type="InterPro" id="IPR004358">
    <property type="entry name" value="Sig_transdc_His_kin-like_C"/>
</dbReference>
<feature type="transmembrane region" description="Helical" evidence="14">
    <location>
        <begin position="288"/>
        <end position="307"/>
    </location>
</feature>
<evidence type="ECO:0000256" key="14">
    <source>
        <dbReference type="SAM" id="Phobius"/>
    </source>
</evidence>
<feature type="domain" description="Histidine kinase" evidence="15">
    <location>
        <begin position="511"/>
        <end position="730"/>
    </location>
</feature>
<evidence type="ECO:0000256" key="6">
    <source>
        <dbReference type="ARBA" id="ARBA00022679"/>
    </source>
</evidence>
<dbReference type="NCBIfam" id="TIGR00229">
    <property type="entry name" value="sensory_box"/>
    <property type="match status" value="1"/>
</dbReference>
<dbReference type="CDD" id="cd00156">
    <property type="entry name" value="REC"/>
    <property type="match status" value="1"/>
</dbReference>
<evidence type="ECO:0000256" key="10">
    <source>
        <dbReference type="ARBA" id="ARBA00022840"/>
    </source>
</evidence>
<dbReference type="Pfam" id="PF00512">
    <property type="entry name" value="HisKA"/>
    <property type="match status" value="1"/>
</dbReference>
<keyword evidence="6" id="KW-0808">Transferase</keyword>
<dbReference type="InterPro" id="IPR035965">
    <property type="entry name" value="PAS-like_dom_sf"/>
</dbReference>
<dbReference type="EC" id="2.7.13.3" evidence="3"/>
<dbReference type="InterPro" id="IPR000700">
    <property type="entry name" value="PAS-assoc_C"/>
</dbReference>
<evidence type="ECO:0000256" key="2">
    <source>
        <dbReference type="ARBA" id="ARBA00004651"/>
    </source>
</evidence>
<dbReference type="InterPro" id="IPR003661">
    <property type="entry name" value="HisK_dim/P_dom"/>
</dbReference>
<keyword evidence="7 14" id="KW-0812">Transmembrane</keyword>
<keyword evidence="5 13" id="KW-0597">Phosphoprotein</keyword>
<reference evidence="20 21" key="1">
    <citation type="submission" date="2023-04" db="EMBL/GenBank/DDBJ databases">
        <title>A long-awaited taxogenomic arrangement of the family Halomonadaceae.</title>
        <authorList>
            <person name="De La Haba R."/>
            <person name="Chuvochina M."/>
            <person name="Wittouck S."/>
            <person name="Arahal D.R."/>
            <person name="Sanchez-Porro C."/>
            <person name="Hugenholtz P."/>
            <person name="Ventosa A."/>
        </authorList>
    </citation>
    <scope>NUCLEOTIDE SEQUENCE [LARGE SCALE GENOMIC DNA]</scope>
    <source>
        <strain evidence="20 21">DSM 18042</strain>
    </source>
</reference>
<feature type="domain" description="PAC" evidence="18">
    <location>
        <begin position="455"/>
        <end position="507"/>
    </location>
</feature>
<dbReference type="SUPFAM" id="SSF55874">
    <property type="entry name" value="ATPase domain of HSP90 chaperone/DNA topoisomerase II/histidine kinase"/>
    <property type="match status" value="1"/>
</dbReference>
<dbReference type="CDD" id="cd00130">
    <property type="entry name" value="PAS"/>
    <property type="match status" value="1"/>
</dbReference>
<evidence type="ECO:0000313" key="21">
    <source>
        <dbReference type="Proteomes" id="UP001269267"/>
    </source>
</evidence>
<evidence type="ECO:0000256" key="4">
    <source>
        <dbReference type="ARBA" id="ARBA00022475"/>
    </source>
</evidence>
<evidence type="ECO:0000256" key="12">
    <source>
        <dbReference type="ARBA" id="ARBA00023012"/>
    </source>
</evidence>
<evidence type="ECO:0000256" key="13">
    <source>
        <dbReference type="PROSITE-ProRule" id="PRU00169"/>
    </source>
</evidence>
<gene>
    <name evidence="20" type="ORF">QC815_03895</name>
</gene>
<dbReference type="InterPro" id="IPR011006">
    <property type="entry name" value="CheY-like_superfamily"/>
</dbReference>
<feature type="domain" description="Response regulatory" evidence="16">
    <location>
        <begin position="875"/>
        <end position="989"/>
    </location>
</feature>
<dbReference type="EMBL" id="JARWAI010000002">
    <property type="protein sequence ID" value="MDR5874056.1"/>
    <property type="molecule type" value="Genomic_DNA"/>
</dbReference>
<dbReference type="Gene3D" id="6.10.340.10">
    <property type="match status" value="1"/>
</dbReference>
<dbReference type="InterPro" id="IPR003594">
    <property type="entry name" value="HATPase_dom"/>
</dbReference>
<dbReference type="CDD" id="cd12914">
    <property type="entry name" value="PDC1_DGC_like"/>
    <property type="match status" value="1"/>
</dbReference>
<dbReference type="Gene3D" id="3.30.565.10">
    <property type="entry name" value="Histidine kinase-like ATPase, C-terminal domain"/>
    <property type="match status" value="1"/>
</dbReference>
<name>A0ABU1G983_9GAMM</name>
<dbReference type="Proteomes" id="UP001269267">
    <property type="component" value="Unassembled WGS sequence"/>
</dbReference>
<dbReference type="CDD" id="cd17574">
    <property type="entry name" value="REC_OmpR"/>
    <property type="match status" value="1"/>
</dbReference>
<keyword evidence="9" id="KW-0418">Kinase</keyword>
<evidence type="ECO:0000256" key="7">
    <source>
        <dbReference type="ARBA" id="ARBA00022692"/>
    </source>
</evidence>
<sequence>MKAPLSVRIVLLVVLMSGILVGGILVTVYPLLVKNYETIIAEREAAEIDGLASELELSQQQRMLALEAFATRLLTDEGRLRDRQALQALLQQPSVASQLFPDGLLIFDAEGTAIAENSHVPGRLGTNYMDRPHFQRARQTREAIISEPIMGRTTGLPLISYLQPILSPDQRIIGYTGGLVDLSNTPLIDAEKWNEEQSSIITLIVDPQHRLFVSMRERFDTPEPLPDDGEDALVDAALSLSPAGTVVAYQQRPYLVTTQRLESLGWIVLRALPYSDAIAPAKASFRQFLLIALVAMSLVGLAGAWIARTLTRPIERITHRIDHMADDARFDSDFLEQGGPEVRALAHSMNRLANERKVADDAIRNAERFLSNILEAASEVAIIATDTAGVITAFNKGAEHMLGYSKSEIVGKQTPAIFHRQEEVSVRSAQLTTAFGKPVEGFRVFVEKAELDGSEVREWTYVHKDGRHVPVSLVVTPMRGDDGDISGYLGIAEDITERKRADQMKNEFISTVSHELRTPLTSISGALGLMMGGGAGELPDKAQKLLTTAHRNSKRLAHLINDLLDIEKIAAGKLHFDMQVHALMPLIEQAMEADRSYGSHRGVTLLLAEEIPEVFVNVDAQRMLQVLANLLSNAIKFSPDGDTVTVSVEASDNKVIVSVIDNGPGIPDAFHEKIFQRFAQADSSDTRAQEGTGLGLAITRELIDHMGGRIDFESSEGKGSRFFFELPLVATAAETSPSSLSAVDQDHAPRILVVEDDSDIATLLAHMLSDAGYRVDIALTGHEAQKRLQETHYDLMSLDLMLPDMSGLDIIYTLREHPATADLPVVVVSAQVEENRLALSGQATGIDWLAKPIDQSRLIDMVGRQLSDTSIQYPRILHVEDDADLHEVICAMAGDHYTFEAARTLQEARKRLQQTTFDVVLLDIGLPDGSGWELVEDVRARQPDAKVVILSGADMAQQHHDKVEAVLLKSRLSKDALIRGIDARIQSSRLTGRAPTGWQG</sequence>
<dbReference type="PROSITE" id="PS50885">
    <property type="entry name" value="HAMP"/>
    <property type="match status" value="1"/>
</dbReference>
<keyword evidence="12" id="KW-0902">Two-component regulatory system</keyword>
<protein>
    <recommendedName>
        <fullName evidence="3">histidine kinase</fullName>
        <ecNumber evidence="3">2.7.13.3</ecNumber>
    </recommendedName>
</protein>
<dbReference type="InterPro" id="IPR036097">
    <property type="entry name" value="HisK_dim/P_sf"/>
</dbReference>
<proteinExistence type="predicted"/>
<dbReference type="CDD" id="cd00082">
    <property type="entry name" value="HisKA"/>
    <property type="match status" value="1"/>
</dbReference>
<dbReference type="InterPro" id="IPR000014">
    <property type="entry name" value="PAS"/>
</dbReference>
<evidence type="ECO:0000256" key="3">
    <source>
        <dbReference type="ARBA" id="ARBA00012438"/>
    </source>
</evidence>
<dbReference type="InterPro" id="IPR029151">
    <property type="entry name" value="Sensor-like_sf"/>
</dbReference>
<dbReference type="Gene3D" id="3.30.450.20">
    <property type="entry name" value="PAS domain"/>
    <property type="match status" value="2"/>
</dbReference>
<dbReference type="InterPro" id="IPR005467">
    <property type="entry name" value="His_kinase_dom"/>
</dbReference>
<accession>A0ABU1G983</accession>
<keyword evidence="10" id="KW-0067">ATP-binding</keyword>
<evidence type="ECO:0000259" key="19">
    <source>
        <dbReference type="PROSITE" id="PS50885"/>
    </source>
</evidence>
<keyword evidence="14" id="KW-0472">Membrane</keyword>
<keyword evidence="8" id="KW-0547">Nucleotide-binding</keyword>
<dbReference type="PRINTS" id="PR00344">
    <property type="entry name" value="BCTRLSENSOR"/>
</dbReference>
<dbReference type="SMART" id="SM00448">
    <property type="entry name" value="REC"/>
    <property type="match status" value="2"/>
</dbReference>
<evidence type="ECO:0000259" key="16">
    <source>
        <dbReference type="PROSITE" id="PS50110"/>
    </source>
</evidence>
<dbReference type="Gene3D" id="3.40.50.2300">
    <property type="match status" value="2"/>
</dbReference>
<dbReference type="SMART" id="SM00387">
    <property type="entry name" value="HATPase_c"/>
    <property type="match status" value="1"/>
</dbReference>
<dbReference type="SMART" id="SM00388">
    <property type="entry name" value="HisKA"/>
    <property type="match status" value="1"/>
</dbReference>
<feature type="transmembrane region" description="Helical" evidence="14">
    <location>
        <begin position="6"/>
        <end position="33"/>
    </location>
</feature>
<evidence type="ECO:0000259" key="18">
    <source>
        <dbReference type="PROSITE" id="PS50113"/>
    </source>
</evidence>
<evidence type="ECO:0000313" key="20">
    <source>
        <dbReference type="EMBL" id="MDR5874056.1"/>
    </source>
</evidence>
<evidence type="ECO:0000256" key="8">
    <source>
        <dbReference type="ARBA" id="ARBA00022741"/>
    </source>
</evidence>